<keyword evidence="5" id="KW-0479">Metal-binding</keyword>
<dbReference type="SUPFAM" id="SSF53474">
    <property type="entry name" value="alpha/beta-Hydrolases"/>
    <property type="match status" value="1"/>
</dbReference>
<dbReference type="VEuPathDB" id="VectorBase:SCAU001794"/>
<evidence type="ECO:0000256" key="5">
    <source>
        <dbReference type="PIRSR" id="PIRSR000865-2"/>
    </source>
</evidence>
<accession>A0A1I8NT75</accession>
<keyword evidence="3" id="KW-0964">Secreted</keyword>
<feature type="binding site" evidence="5">
    <location>
        <position position="246"/>
    </location>
    <ligand>
        <name>Ca(2+)</name>
        <dbReference type="ChEBI" id="CHEBI:29108"/>
    </ligand>
</feature>
<feature type="binding site" evidence="5">
    <location>
        <position position="241"/>
    </location>
    <ligand>
        <name>Ca(2+)</name>
        <dbReference type="ChEBI" id="CHEBI:29108"/>
    </ligand>
</feature>
<dbReference type="STRING" id="35570.A0A1I8NT75"/>
<dbReference type="CDD" id="cd00707">
    <property type="entry name" value="Pancreat_lipase_like"/>
    <property type="match status" value="1"/>
</dbReference>
<proteinExistence type="inferred from homology"/>
<feature type="active site" description="Charge relay system" evidence="4">
    <location>
        <position position="312"/>
    </location>
</feature>
<dbReference type="PANTHER" id="PTHR11610">
    <property type="entry name" value="LIPASE"/>
    <property type="match status" value="1"/>
</dbReference>
<name>A0A1I8NT75_STOCA</name>
<dbReference type="PRINTS" id="PR00821">
    <property type="entry name" value="TAGLIPASE"/>
</dbReference>
<dbReference type="PIRSF" id="PIRSF000865">
    <property type="entry name" value="Lipoprotein_lipase_LIPH"/>
    <property type="match status" value="1"/>
</dbReference>
<dbReference type="PANTHER" id="PTHR11610:SF185">
    <property type="entry name" value="LD47264P"/>
    <property type="match status" value="1"/>
</dbReference>
<keyword evidence="5" id="KW-0106">Calcium</keyword>
<feature type="active site" description="Charge relay system" evidence="4">
    <location>
        <position position="227"/>
    </location>
</feature>
<dbReference type="Proteomes" id="UP000095300">
    <property type="component" value="Unassembled WGS sequence"/>
</dbReference>
<comment type="similarity">
    <text evidence="2 6">Belongs to the AB hydrolase superfamily. Lipase family.</text>
</comment>
<feature type="binding site" evidence="5">
    <location>
        <position position="243"/>
    </location>
    <ligand>
        <name>Ca(2+)</name>
        <dbReference type="ChEBI" id="CHEBI:29108"/>
    </ligand>
</feature>
<comment type="subcellular location">
    <subcellularLocation>
        <location evidence="1">Secreted</location>
    </subcellularLocation>
</comment>
<dbReference type="KEGG" id="scac:106081915"/>
<dbReference type="AlphaFoldDB" id="A0A1I8NT75"/>
<dbReference type="InterPro" id="IPR000734">
    <property type="entry name" value="TAG_lipase"/>
</dbReference>
<keyword evidence="9" id="KW-1185">Reference proteome</keyword>
<sequence length="544" mass="61448">MYVANSTGGLMLQTMLYLANHTNRAAMDTLIDLPPSTKADVNEVKCYGVYGCFPLNGPWHTKTRPINAHPQKPSQIEPHFTLYTTRAFDDPKYIDLNDPEAIRYMGINPNGKLYIIAHGYLEAGDIPWMIEMGKTLLQHEPEGQAAVVLIDWGGGSSPPYIQAVANIRLVGAIAAHVIHMIYEELGMDNLHKVHFIGHSLGSHLAGYAGTHLQKDFGLKLARITGLDPAAPLFGETDHIVRLDRSDAHFVDVIHTDAYVVAGLGLYQRIGHLDFYPNGGISMPGCDMKLQDYMRNRDNTLFQNMQEYLGCNHLRSYQYFTESIGSKCPFMGITCDSFESFKEGKCSRCNENDKHCFRMGFHSYEDYRPMVKARKLDLKKPPVLYLMTSDKAPFCRNHYKITVRVSGHDQSTTHGGEIGTLSLRLHGKSKKHETETMQFSPEPKFFEPGYEYSSMVVGHHIKDPVYASVFWEYQTSLFNPLTWRLLTSPRIFISYIIIESLESPHVYLKLCPINESSAVIAGSENIMQEHYCQHASSSHTPKTIK</sequence>
<dbReference type="InterPro" id="IPR033906">
    <property type="entry name" value="Lipase_N"/>
</dbReference>
<dbReference type="InterPro" id="IPR016272">
    <property type="entry name" value="Lipase_LIPH"/>
</dbReference>
<evidence type="ECO:0000256" key="1">
    <source>
        <dbReference type="ARBA" id="ARBA00004613"/>
    </source>
</evidence>
<dbReference type="GO" id="GO:0016298">
    <property type="term" value="F:lipase activity"/>
    <property type="evidence" value="ECO:0007669"/>
    <property type="project" value="InterPro"/>
</dbReference>
<dbReference type="GO" id="GO:0046872">
    <property type="term" value="F:metal ion binding"/>
    <property type="evidence" value="ECO:0007669"/>
    <property type="project" value="UniProtKB-KW"/>
</dbReference>
<feature type="domain" description="Lipase" evidence="7">
    <location>
        <begin position="46"/>
        <end position="393"/>
    </location>
</feature>
<dbReference type="InterPro" id="IPR013818">
    <property type="entry name" value="Lipase"/>
</dbReference>
<evidence type="ECO:0000259" key="7">
    <source>
        <dbReference type="Pfam" id="PF00151"/>
    </source>
</evidence>
<reference evidence="8" key="1">
    <citation type="submission" date="2020-05" db="UniProtKB">
        <authorList>
            <consortium name="EnsemblMetazoa"/>
        </authorList>
    </citation>
    <scope>IDENTIFICATION</scope>
    <source>
        <strain evidence="8">USDA</strain>
    </source>
</reference>
<dbReference type="EnsemblMetazoa" id="SCAU001794-RA">
    <property type="protein sequence ID" value="SCAU001794-PA"/>
    <property type="gene ID" value="SCAU001794"/>
</dbReference>
<gene>
    <name evidence="8" type="primary">106081915</name>
</gene>
<evidence type="ECO:0000313" key="8">
    <source>
        <dbReference type="EnsemblMetazoa" id="SCAU001794-PA"/>
    </source>
</evidence>
<dbReference type="GO" id="GO:0005615">
    <property type="term" value="C:extracellular space"/>
    <property type="evidence" value="ECO:0007669"/>
    <property type="project" value="TreeGrafter"/>
</dbReference>
<dbReference type="GO" id="GO:0052689">
    <property type="term" value="F:carboxylic ester hydrolase activity"/>
    <property type="evidence" value="ECO:0007669"/>
    <property type="project" value="InterPro"/>
</dbReference>
<dbReference type="InterPro" id="IPR029058">
    <property type="entry name" value="AB_hydrolase_fold"/>
</dbReference>
<evidence type="ECO:0000256" key="4">
    <source>
        <dbReference type="PIRSR" id="PIRSR000865-1"/>
    </source>
</evidence>
<evidence type="ECO:0000256" key="3">
    <source>
        <dbReference type="ARBA" id="ARBA00022525"/>
    </source>
</evidence>
<dbReference type="GO" id="GO:0016042">
    <property type="term" value="P:lipid catabolic process"/>
    <property type="evidence" value="ECO:0007669"/>
    <property type="project" value="TreeGrafter"/>
</dbReference>
<protein>
    <recommendedName>
        <fullName evidence="7">Lipase domain-containing protein</fullName>
    </recommendedName>
</protein>
<evidence type="ECO:0000256" key="2">
    <source>
        <dbReference type="ARBA" id="ARBA00010701"/>
    </source>
</evidence>
<feature type="active site" description="Nucleophile" evidence="4">
    <location>
        <position position="199"/>
    </location>
</feature>
<dbReference type="OrthoDB" id="199913at2759"/>
<evidence type="ECO:0000256" key="6">
    <source>
        <dbReference type="RuleBase" id="RU004262"/>
    </source>
</evidence>
<evidence type="ECO:0000313" key="9">
    <source>
        <dbReference type="Proteomes" id="UP000095300"/>
    </source>
</evidence>
<dbReference type="Pfam" id="PF00151">
    <property type="entry name" value="Lipase"/>
    <property type="match status" value="1"/>
</dbReference>
<organism evidence="8 9">
    <name type="scientific">Stomoxys calcitrans</name>
    <name type="common">Stable fly</name>
    <name type="synonym">Conops calcitrans</name>
    <dbReference type="NCBI Taxonomy" id="35570"/>
    <lineage>
        <taxon>Eukaryota</taxon>
        <taxon>Metazoa</taxon>
        <taxon>Ecdysozoa</taxon>
        <taxon>Arthropoda</taxon>
        <taxon>Hexapoda</taxon>
        <taxon>Insecta</taxon>
        <taxon>Pterygota</taxon>
        <taxon>Neoptera</taxon>
        <taxon>Endopterygota</taxon>
        <taxon>Diptera</taxon>
        <taxon>Brachycera</taxon>
        <taxon>Muscomorpha</taxon>
        <taxon>Muscoidea</taxon>
        <taxon>Muscidae</taxon>
        <taxon>Stomoxys</taxon>
    </lineage>
</organism>
<dbReference type="Gene3D" id="3.40.50.1820">
    <property type="entry name" value="alpha/beta hydrolase"/>
    <property type="match status" value="1"/>
</dbReference>